<evidence type="ECO:0000259" key="5">
    <source>
        <dbReference type="PROSITE" id="PS50850"/>
    </source>
</evidence>
<dbReference type="RefSeq" id="WP_067423227.1">
    <property type="nucleotide sequence ID" value="NZ_LZEX01000012.1"/>
</dbReference>
<proteinExistence type="predicted"/>
<dbReference type="EMBL" id="LZEX01000012">
    <property type="protein sequence ID" value="OBU07265.1"/>
    <property type="molecule type" value="Genomic_DNA"/>
</dbReference>
<keyword evidence="1 4" id="KW-0812">Transmembrane</keyword>
<feature type="transmembrane region" description="Helical" evidence="4">
    <location>
        <begin position="346"/>
        <end position="365"/>
    </location>
</feature>
<dbReference type="SUPFAM" id="SSF103473">
    <property type="entry name" value="MFS general substrate transporter"/>
    <property type="match status" value="1"/>
</dbReference>
<dbReference type="Proteomes" id="UP000092247">
    <property type="component" value="Unassembled WGS sequence"/>
</dbReference>
<feature type="transmembrane region" description="Helical" evidence="4">
    <location>
        <begin position="20"/>
        <end position="39"/>
    </location>
</feature>
<dbReference type="GO" id="GO:0022857">
    <property type="term" value="F:transmembrane transporter activity"/>
    <property type="evidence" value="ECO:0007669"/>
    <property type="project" value="InterPro"/>
</dbReference>
<keyword evidence="2 4" id="KW-1133">Transmembrane helix</keyword>
<dbReference type="InterPro" id="IPR020846">
    <property type="entry name" value="MFS_dom"/>
</dbReference>
<keyword evidence="3 4" id="KW-0472">Membrane</keyword>
<evidence type="ECO:0000256" key="1">
    <source>
        <dbReference type="ARBA" id="ARBA00022692"/>
    </source>
</evidence>
<feature type="transmembrane region" description="Helical" evidence="4">
    <location>
        <begin position="51"/>
        <end position="75"/>
    </location>
</feature>
<dbReference type="InterPro" id="IPR011701">
    <property type="entry name" value="MFS"/>
</dbReference>
<feature type="transmembrane region" description="Helical" evidence="4">
    <location>
        <begin position="282"/>
        <end position="301"/>
    </location>
</feature>
<dbReference type="PROSITE" id="PS50850">
    <property type="entry name" value="MFS"/>
    <property type="match status" value="1"/>
</dbReference>
<comment type="caution">
    <text evidence="6">The sequence shown here is derived from an EMBL/GenBank/DDBJ whole genome shotgun (WGS) entry which is preliminary data.</text>
</comment>
<evidence type="ECO:0000256" key="2">
    <source>
        <dbReference type="ARBA" id="ARBA00022989"/>
    </source>
</evidence>
<evidence type="ECO:0000313" key="6">
    <source>
        <dbReference type="EMBL" id="OBU07265.1"/>
    </source>
</evidence>
<feature type="domain" description="Major facilitator superfamily (MFS) profile" evidence="5">
    <location>
        <begin position="14"/>
        <end position="398"/>
    </location>
</feature>
<accession>A0A1B8HDW3</accession>
<dbReference type="InterPro" id="IPR036259">
    <property type="entry name" value="MFS_trans_sf"/>
</dbReference>
<dbReference type="PANTHER" id="PTHR42910:SF1">
    <property type="entry name" value="MAJOR FACILITATOR SUPERFAMILY (MFS) PROFILE DOMAIN-CONTAINING PROTEIN"/>
    <property type="match status" value="1"/>
</dbReference>
<feature type="transmembrane region" description="Helical" evidence="4">
    <location>
        <begin position="171"/>
        <end position="188"/>
    </location>
</feature>
<dbReference type="STRING" id="368603.AYY16_08000"/>
<feature type="transmembrane region" description="Helical" evidence="4">
    <location>
        <begin position="307"/>
        <end position="325"/>
    </location>
</feature>
<evidence type="ECO:0000256" key="4">
    <source>
        <dbReference type="SAM" id="Phobius"/>
    </source>
</evidence>
<organism evidence="6 7">
    <name type="scientific">Morganella psychrotolerans</name>
    <dbReference type="NCBI Taxonomy" id="368603"/>
    <lineage>
        <taxon>Bacteria</taxon>
        <taxon>Pseudomonadati</taxon>
        <taxon>Pseudomonadota</taxon>
        <taxon>Gammaproteobacteria</taxon>
        <taxon>Enterobacterales</taxon>
        <taxon>Morganellaceae</taxon>
        <taxon>Morganella</taxon>
    </lineage>
</organism>
<gene>
    <name evidence="6" type="ORF">AYY17_04375</name>
</gene>
<name>A0A1B8HDW3_9GAMM</name>
<dbReference type="CDD" id="cd17324">
    <property type="entry name" value="MFS_NepI_like"/>
    <property type="match status" value="1"/>
</dbReference>
<feature type="transmembrane region" description="Helical" evidence="4">
    <location>
        <begin position="252"/>
        <end position="270"/>
    </location>
</feature>
<dbReference type="Pfam" id="PF07690">
    <property type="entry name" value="MFS_1"/>
    <property type="match status" value="1"/>
</dbReference>
<feature type="transmembrane region" description="Helical" evidence="4">
    <location>
        <begin position="226"/>
        <end position="246"/>
    </location>
</feature>
<evidence type="ECO:0000313" key="7">
    <source>
        <dbReference type="Proteomes" id="UP000092247"/>
    </source>
</evidence>
<feature type="transmembrane region" description="Helical" evidence="4">
    <location>
        <begin position="371"/>
        <end position="392"/>
    </location>
</feature>
<dbReference type="AlphaFoldDB" id="A0A1B8HDW3"/>
<evidence type="ECO:0000256" key="3">
    <source>
        <dbReference type="ARBA" id="ARBA00023136"/>
    </source>
</evidence>
<reference evidence="6 7" key="1">
    <citation type="submission" date="2016-06" db="EMBL/GenBank/DDBJ databases">
        <authorList>
            <person name="Kjaerup R.B."/>
            <person name="Dalgaard T.S."/>
            <person name="Juul-Madsen H.R."/>
        </authorList>
    </citation>
    <scope>NUCLEOTIDE SEQUENCE [LARGE SCALE GENOMIC DNA]</scope>
    <source>
        <strain evidence="6 7">GCSL-Mp3</strain>
    </source>
</reference>
<dbReference type="Gene3D" id="1.20.1250.20">
    <property type="entry name" value="MFS general substrate transporter like domains"/>
    <property type="match status" value="1"/>
</dbReference>
<dbReference type="PANTHER" id="PTHR42910">
    <property type="entry name" value="TRANSPORTER SCO4007-RELATED"/>
    <property type="match status" value="1"/>
</dbReference>
<protein>
    <recommendedName>
        <fullName evidence="5">Major facilitator superfamily (MFS) profile domain-containing protein</fullName>
    </recommendedName>
</protein>
<sequence>MDITACSNSSSRLSASLTRLFAVAAGLSVANVYYAQPLLDILSRDFSVSPAAIGGVITATQLGCAAALLFVVPLGDKLNRRFLMQIQFAGLLAALLVVGLAQSAFMLLAGMLATGLAGTAMTQGLIAYAASAAAPGEQGRVVGTTQGGVFIGLLLARVFSGGVSDIAGWRAVYILPAIVMVLIAIPLFRRLPDVPQSAEKLSYPQLVASLFTLLLREKVLQIRGMLAFLMFASFSIFWSALVLPLSAPPYQLSHTLTGAFGLAGVAGALIAARAGKWADQGYAGRTSAYALIIMLLSWWPLSMPGHSLIALIIGIILLDAGGQAMHVTNQSLIFRARSDAPARLTGAYMLFYATGSGLGAISATMTYSAAGWTGICLLGAGVSSIALLFWWFTRNIIR</sequence>